<dbReference type="AlphaFoldDB" id="A0A9D3UHH5"/>
<dbReference type="Proteomes" id="UP000828251">
    <property type="component" value="Unassembled WGS sequence"/>
</dbReference>
<name>A0A9D3UHH5_9ROSI</name>
<organism evidence="2 3">
    <name type="scientific">Gossypium stocksii</name>
    <dbReference type="NCBI Taxonomy" id="47602"/>
    <lineage>
        <taxon>Eukaryota</taxon>
        <taxon>Viridiplantae</taxon>
        <taxon>Streptophyta</taxon>
        <taxon>Embryophyta</taxon>
        <taxon>Tracheophyta</taxon>
        <taxon>Spermatophyta</taxon>
        <taxon>Magnoliopsida</taxon>
        <taxon>eudicotyledons</taxon>
        <taxon>Gunneridae</taxon>
        <taxon>Pentapetalae</taxon>
        <taxon>rosids</taxon>
        <taxon>malvids</taxon>
        <taxon>Malvales</taxon>
        <taxon>Malvaceae</taxon>
        <taxon>Malvoideae</taxon>
        <taxon>Gossypium</taxon>
    </lineage>
</organism>
<keyword evidence="3" id="KW-1185">Reference proteome</keyword>
<feature type="region of interest" description="Disordered" evidence="1">
    <location>
        <begin position="20"/>
        <end position="40"/>
    </location>
</feature>
<evidence type="ECO:0000313" key="3">
    <source>
        <dbReference type="Proteomes" id="UP000828251"/>
    </source>
</evidence>
<protein>
    <submittedName>
        <fullName evidence="2">Uncharacterized protein</fullName>
    </submittedName>
</protein>
<sequence>MASGDPHISFAMRGVYHHSRGRCTTTGAPHRRERGHEHGRVVSWQSSTPTVRLYTIYPDTASTIGCTAPWHD</sequence>
<accession>A0A9D3UHH5</accession>
<proteinExistence type="predicted"/>
<evidence type="ECO:0000313" key="2">
    <source>
        <dbReference type="EMBL" id="KAH1039758.1"/>
    </source>
</evidence>
<comment type="caution">
    <text evidence="2">The sequence shown here is derived from an EMBL/GenBank/DDBJ whole genome shotgun (WGS) entry which is preliminary data.</text>
</comment>
<dbReference type="EMBL" id="JAIQCV010000012">
    <property type="protein sequence ID" value="KAH1039758.1"/>
    <property type="molecule type" value="Genomic_DNA"/>
</dbReference>
<gene>
    <name evidence="2" type="ORF">J1N35_041501</name>
</gene>
<reference evidence="2 3" key="1">
    <citation type="journal article" date="2021" name="Plant Biotechnol. J.">
        <title>Multi-omics assisted identification of the key and species-specific regulatory components of drought-tolerant mechanisms in Gossypium stocksii.</title>
        <authorList>
            <person name="Yu D."/>
            <person name="Ke L."/>
            <person name="Zhang D."/>
            <person name="Wu Y."/>
            <person name="Sun Y."/>
            <person name="Mei J."/>
            <person name="Sun J."/>
            <person name="Sun Y."/>
        </authorList>
    </citation>
    <scope>NUCLEOTIDE SEQUENCE [LARGE SCALE GENOMIC DNA]</scope>
    <source>
        <strain evidence="3">cv. E1</strain>
        <tissue evidence="2">Leaf</tissue>
    </source>
</reference>
<evidence type="ECO:0000256" key="1">
    <source>
        <dbReference type="SAM" id="MobiDB-lite"/>
    </source>
</evidence>